<dbReference type="Gene3D" id="3.30.70.3270">
    <property type="match status" value="1"/>
</dbReference>
<dbReference type="GO" id="GO:0046872">
    <property type="term" value="F:metal ion binding"/>
    <property type="evidence" value="ECO:0007669"/>
    <property type="project" value="UniProtKB-KW"/>
</dbReference>
<dbReference type="CDD" id="cd10549">
    <property type="entry name" value="MtMvhB_like"/>
    <property type="match status" value="1"/>
</dbReference>
<protein>
    <submittedName>
        <fullName evidence="6">Iron-sulfur protein</fullName>
    </submittedName>
</protein>
<dbReference type="SUPFAM" id="SSF54862">
    <property type="entry name" value="4Fe-4S ferredoxins"/>
    <property type="match status" value="1"/>
</dbReference>
<feature type="compositionally biased region" description="Polar residues" evidence="4">
    <location>
        <begin position="1"/>
        <end position="20"/>
    </location>
</feature>
<feature type="domain" description="4Fe-4S ferredoxin-type" evidence="5">
    <location>
        <begin position="348"/>
        <end position="377"/>
    </location>
</feature>
<sequence length="453" mass="51264">MKRGNGSRQDSSNEQNGGNEQNRKKETRMGHLTTRDAYRNLSDRINWFTQGAPTSETLYKILEVLYTEKEAKWVALLPVRPFTVKKAAKIWQTSEFKAERLLDHLCEKALLVDSYHNGIRKFVMPPPMAGFIEFALMRTRGDIDQHYLGELYYQYMNVEEDFIKDLFFATETKLGRVYVQEPVLTNDKTNHILDYERATHIVEEAEYIGLGLCYCRHKMFHAGHPCEINAPWDVCLTFDNVARSLAQHGDYARLISKAEALDALERSYASNLVQIGENVREHPAFICNCCGCCCEALQAARHFSPMQPVATTNYIPEISLENCVGCGKCAKVCPVLAISMEEGENGKKKAAVNREICLGCGVCARNCAVKAIELKRRPEQIITPVNSTHRFVLQAIEKGTLQNLIFDNQAFANHRAMAAVFASILELPPVKQALASKQLKSVYLDRLLSHHKK</sequence>
<keyword evidence="3" id="KW-0411">Iron-sulfur</keyword>
<evidence type="ECO:0000256" key="2">
    <source>
        <dbReference type="ARBA" id="ARBA00023004"/>
    </source>
</evidence>
<proteinExistence type="predicted"/>
<evidence type="ECO:0000256" key="3">
    <source>
        <dbReference type="ARBA" id="ARBA00023014"/>
    </source>
</evidence>
<accession>A0A174AFP2</accession>
<keyword evidence="1" id="KW-0479">Metal-binding</keyword>
<evidence type="ECO:0000259" key="5">
    <source>
        <dbReference type="PROSITE" id="PS51379"/>
    </source>
</evidence>
<dbReference type="AlphaFoldDB" id="A0A174AFP2"/>
<feature type="compositionally biased region" description="Basic and acidic residues" evidence="4">
    <location>
        <begin position="21"/>
        <end position="32"/>
    </location>
</feature>
<reference evidence="6 7" key="1">
    <citation type="submission" date="2015-09" db="EMBL/GenBank/DDBJ databases">
        <authorList>
            <consortium name="Pathogen Informatics"/>
        </authorList>
    </citation>
    <scope>NUCLEOTIDE SEQUENCE [LARGE SCALE GENOMIC DNA]</scope>
    <source>
        <strain evidence="6 7">2789STDY5608850</strain>
    </source>
</reference>
<dbReference type="InterPro" id="IPR017900">
    <property type="entry name" value="4Fe4S_Fe_S_CS"/>
</dbReference>
<evidence type="ECO:0000256" key="4">
    <source>
        <dbReference type="SAM" id="MobiDB-lite"/>
    </source>
</evidence>
<dbReference type="PROSITE" id="PS51379">
    <property type="entry name" value="4FE4S_FER_2"/>
    <property type="match status" value="2"/>
</dbReference>
<feature type="domain" description="4Fe-4S ferredoxin-type" evidence="5">
    <location>
        <begin position="314"/>
        <end position="343"/>
    </location>
</feature>
<dbReference type="Pfam" id="PF12838">
    <property type="entry name" value="Fer4_7"/>
    <property type="match status" value="1"/>
</dbReference>
<dbReference type="EMBL" id="CYZE01000002">
    <property type="protein sequence ID" value="CUN87033.1"/>
    <property type="molecule type" value="Genomic_DNA"/>
</dbReference>
<evidence type="ECO:0000313" key="7">
    <source>
        <dbReference type="Proteomes" id="UP000095651"/>
    </source>
</evidence>
<keyword evidence="2" id="KW-0408">Iron</keyword>
<dbReference type="PROSITE" id="PS00198">
    <property type="entry name" value="4FE4S_FER_1"/>
    <property type="match status" value="1"/>
</dbReference>
<evidence type="ECO:0000313" key="6">
    <source>
        <dbReference type="EMBL" id="CUN87033.1"/>
    </source>
</evidence>
<dbReference type="GO" id="GO:0051536">
    <property type="term" value="F:iron-sulfur cluster binding"/>
    <property type="evidence" value="ECO:0007669"/>
    <property type="project" value="UniProtKB-KW"/>
</dbReference>
<name>A0A174AFP2_9FIRM</name>
<feature type="region of interest" description="Disordered" evidence="4">
    <location>
        <begin position="1"/>
        <end position="32"/>
    </location>
</feature>
<dbReference type="InterPro" id="IPR017896">
    <property type="entry name" value="4Fe4S_Fe-S-bd"/>
</dbReference>
<organism evidence="6 7">
    <name type="scientific">Hungatella hathewayi</name>
    <dbReference type="NCBI Taxonomy" id="154046"/>
    <lineage>
        <taxon>Bacteria</taxon>
        <taxon>Bacillati</taxon>
        <taxon>Bacillota</taxon>
        <taxon>Clostridia</taxon>
        <taxon>Lachnospirales</taxon>
        <taxon>Lachnospiraceae</taxon>
        <taxon>Hungatella</taxon>
    </lineage>
</organism>
<gene>
    <name evidence="6" type="ORF">ERS852407_01315</name>
</gene>
<dbReference type="Proteomes" id="UP000095651">
    <property type="component" value="Unassembled WGS sequence"/>
</dbReference>
<evidence type="ECO:0000256" key="1">
    <source>
        <dbReference type="ARBA" id="ARBA00022723"/>
    </source>
</evidence>